<gene>
    <name evidence="9" type="ORF">F0361_09975</name>
</gene>
<dbReference type="Gene3D" id="3.30.420.40">
    <property type="match status" value="1"/>
</dbReference>
<dbReference type="GO" id="GO:0019569">
    <property type="term" value="P:L-arabinose catabolic process to D-xylulose 5-phosphate"/>
    <property type="evidence" value="ECO:0007669"/>
    <property type="project" value="InterPro"/>
</dbReference>
<keyword evidence="5" id="KW-0054">Arabinose catabolism</keyword>
<evidence type="ECO:0000256" key="6">
    <source>
        <dbReference type="ARBA" id="ARBA00023277"/>
    </source>
</evidence>
<dbReference type="InterPro" id="IPR000577">
    <property type="entry name" value="Carb_kinase_FGGY"/>
</dbReference>
<evidence type="ECO:0000313" key="10">
    <source>
        <dbReference type="Proteomes" id="UP000323188"/>
    </source>
</evidence>
<name>A0A5B2TZA6_9FLAO</name>
<evidence type="ECO:0000313" key="9">
    <source>
        <dbReference type="EMBL" id="KAA2219891.1"/>
    </source>
</evidence>
<keyword evidence="4" id="KW-0067">ATP-binding</keyword>
<dbReference type="InterPro" id="IPR018484">
    <property type="entry name" value="FGGY_N"/>
</dbReference>
<dbReference type="RefSeq" id="WP_138257240.1">
    <property type="nucleotide sequence ID" value="NZ_VUOE01000001.1"/>
</dbReference>
<keyword evidence="2" id="KW-0547">Nucleotide-binding</keyword>
<dbReference type="EC" id="2.7.1.16" evidence="9"/>
<dbReference type="GO" id="GO:0005524">
    <property type="term" value="F:ATP binding"/>
    <property type="evidence" value="ECO:0007669"/>
    <property type="project" value="UniProtKB-KW"/>
</dbReference>
<dbReference type="CDD" id="cd07781">
    <property type="entry name" value="ASKHA_NBD_FGGY_L-RBK"/>
    <property type="match status" value="1"/>
</dbReference>
<organism evidence="9 10">
    <name type="scientific">Maribacter flavus</name>
    <dbReference type="NCBI Taxonomy" id="1658664"/>
    <lineage>
        <taxon>Bacteria</taxon>
        <taxon>Pseudomonadati</taxon>
        <taxon>Bacteroidota</taxon>
        <taxon>Flavobacteriia</taxon>
        <taxon>Flavobacteriales</taxon>
        <taxon>Flavobacteriaceae</taxon>
        <taxon>Maribacter</taxon>
    </lineage>
</organism>
<protein>
    <submittedName>
        <fullName evidence="9">Ribulokinase</fullName>
        <ecNumber evidence="9">2.7.1.16</ecNumber>
    </submittedName>
</protein>
<dbReference type="InterPro" id="IPR018485">
    <property type="entry name" value="FGGY_C"/>
</dbReference>
<dbReference type="PANTHER" id="PTHR43435">
    <property type="entry name" value="RIBULOKINASE"/>
    <property type="match status" value="1"/>
</dbReference>
<feature type="domain" description="Carbohydrate kinase FGGY C-terminal" evidence="8">
    <location>
        <begin position="293"/>
        <end position="507"/>
    </location>
</feature>
<proteinExistence type="predicted"/>
<evidence type="ECO:0000259" key="7">
    <source>
        <dbReference type="Pfam" id="PF00370"/>
    </source>
</evidence>
<keyword evidence="3 9" id="KW-0418">Kinase</keyword>
<feature type="domain" description="Carbohydrate kinase FGGY N-terminal" evidence="7">
    <location>
        <begin position="8"/>
        <end position="284"/>
    </location>
</feature>
<dbReference type="Pfam" id="PF00370">
    <property type="entry name" value="FGGY_N"/>
    <property type="match status" value="1"/>
</dbReference>
<dbReference type="SUPFAM" id="SSF53067">
    <property type="entry name" value="Actin-like ATPase domain"/>
    <property type="match status" value="2"/>
</dbReference>
<sequence>MAKNRKLTIGVDFGTDSVRTLLVDALNGETLSVGSSNYELWAKGKYCNPNKSQFRQHPIDHINSLKKSMSELLKDIPESTINSVYGLSIASTGSTPVAVDVNGVPLALLEDFKDNPNAMFILWKDHSAIKEALEINELAHSGDFNDYTKYVGGTYSSEWFWSKILHVLRVDEKVRNAAYSWVEHSDWIPALLTGNDDPLKIKRNVCSAGHKAMWNKSWGGLPSDEFLLTVDPLLQGLRERLYTKTYTADMEAGYITGEWAKELGLPKHTKVGVGSLDAHMGAVGAQIKPNYLVKVIGTSTCDMLTISKVEIKKKVVEGICGQVDGSILPDMIGLEAGQSAFGDIYAWLKKLLMWNLEGPNSFSKPRSKELWEGAISQYNKTILEDLSNAASQLTISDSDIVALDWLNGRRTPDSNQSLKGGILGLTLGSDPPKIFKALVESTCFGSRKILERFLEESIEIKGVIAVGGVAQKSNFVMQTLADILNYPVSVMRSNNTCALGAAMSAAVVSGIYQDYYMAQKAMGRGIKKTFQPNKQNVEVYNKLYEKYLSFAEYVEKDTIQ</sequence>
<dbReference type="GO" id="GO:0019150">
    <property type="term" value="F:D-ribulokinase activity"/>
    <property type="evidence" value="ECO:0007669"/>
    <property type="project" value="TreeGrafter"/>
</dbReference>
<keyword evidence="1 9" id="KW-0808">Transferase</keyword>
<dbReference type="InterPro" id="IPR005929">
    <property type="entry name" value="Ribulokinase"/>
</dbReference>
<dbReference type="PIRSF" id="PIRSF000538">
    <property type="entry name" value="GlpK"/>
    <property type="match status" value="1"/>
</dbReference>
<dbReference type="Pfam" id="PF02782">
    <property type="entry name" value="FGGY_C"/>
    <property type="match status" value="1"/>
</dbReference>
<comment type="caution">
    <text evidence="9">The sequence shown here is derived from an EMBL/GenBank/DDBJ whole genome shotgun (WGS) entry which is preliminary data.</text>
</comment>
<dbReference type="InterPro" id="IPR043129">
    <property type="entry name" value="ATPase_NBD"/>
</dbReference>
<dbReference type="GO" id="GO:0005737">
    <property type="term" value="C:cytoplasm"/>
    <property type="evidence" value="ECO:0007669"/>
    <property type="project" value="TreeGrafter"/>
</dbReference>
<evidence type="ECO:0000256" key="5">
    <source>
        <dbReference type="ARBA" id="ARBA00022935"/>
    </source>
</evidence>
<reference evidence="9 10" key="1">
    <citation type="submission" date="2019-09" db="EMBL/GenBank/DDBJ databases">
        <authorList>
            <person name="Khan S.A."/>
            <person name="Jeon C.O."/>
            <person name="Chun B.H."/>
            <person name="Jeong S.E."/>
        </authorList>
    </citation>
    <scope>NUCLEOTIDE SEQUENCE [LARGE SCALE GENOMIC DNA]</scope>
    <source>
        <strain evidence="9 10">KCTC 42508</strain>
    </source>
</reference>
<keyword evidence="6" id="KW-0119">Carbohydrate metabolism</keyword>
<dbReference type="PANTHER" id="PTHR43435:SF4">
    <property type="entry name" value="FGGY CARBOHYDRATE KINASE DOMAIN-CONTAINING PROTEIN"/>
    <property type="match status" value="1"/>
</dbReference>
<accession>A0A5B2TZA6</accession>
<dbReference type="EMBL" id="VUOE01000001">
    <property type="protein sequence ID" value="KAA2219891.1"/>
    <property type="molecule type" value="Genomic_DNA"/>
</dbReference>
<evidence type="ECO:0000256" key="2">
    <source>
        <dbReference type="ARBA" id="ARBA00022741"/>
    </source>
</evidence>
<dbReference type="Gene3D" id="1.20.58.2240">
    <property type="match status" value="1"/>
</dbReference>
<evidence type="ECO:0000256" key="4">
    <source>
        <dbReference type="ARBA" id="ARBA00022840"/>
    </source>
</evidence>
<dbReference type="NCBIfam" id="NF003154">
    <property type="entry name" value="PRK04123.1"/>
    <property type="match status" value="1"/>
</dbReference>
<evidence type="ECO:0000256" key="1">
    <source>
        <dbReference type="ARBA" id="ARBA00022679"/>
    </source>
</evidence>
<dbReference type="AlphaFoldDB" id="A0A5B2TZA6"/>
<evidence type="ECO:0000259" key="8">
    <source>
        <dbReference type="Pfam" id="PF02782"/>
    </source>
</evidence>
<dbReference type="GO" id="GO:0008741">
    <property type="term" value="F:ribulokinase activity"/>
    <property type="evidence" value="ECO:0007669"/>
    <property type="project" value="UniProtKB-EC"/>
</dbReference>
<dbReference type="Proteomes" id="UP000323188">
    <property type="component" value="Unassembled WGS sequence"/>
</dbReference>
<evidence type="ECO:0000256" key="3">
    <source>
        <dbReference type="ARBA" id="ARBA00022777"/>
    </source>
</evidence>